<comment type="caution">
    <text evidence="2">The sequence shown here is derived from an EMBL/GenBank/DDBJ whole genome shotgun (WGS) entry which is preliminary data.</text>
</comment>
<dbReference type="InterPro" id="IPR032774">
    <property type="entry name" value="WG_beta_rep"/>
</dbReference>
<reference evidence="2 3" key="1">
    <citation type="submission" date="2024-02" db="EMBL/GenBank/DDBJ databases">
        <title>Comparative Genomic Analysis of Flavobacterium Species Causing Columnaris Disease of Freshwater Fish in Thailand: Insights into Virulence and Resistance Mechanisms.</title>
        <authorList>
            <person name="Nguyen D."/>
            <person name="Chokmangmeepisarn P."/>
            <person name="Khianchaikhan K."/>
            <person name="Morishita M."/>
            <person name="Bunnoy A."/>
            <person name="Rodkhum C."/>
        </authorList>
    </citation>
    <scope>NUCLEOTIDE SEQUENCE [LARGE SCALE GENOMIC DNA]</scope>
    <source>
        <strain evidence="2 3">PCBSB2203</strain>
    </source>
</reference>
<name>A0ABW8PJK2_9FLAO</name>
<gene>
    <name evidence="2" type="ORF">V3467_08185</name>
</gene>
<keyword evidence="3" id="KW-1185">Reference proteome</keyword>
<dbReference type="Proteomes" id="UP001621713">
    <property type="component" value="Unassembled WGS sequence"/>
</dbReference>
<evidence type="ECO:0000313" key="3">
    <source>
        <dbReference type="Proteomes" id="UP001621713"/>
    </source>
</evidence>
<sequence length="437" mass="51276">MRLLILIISFTSFCHAQTTKHYILFNNENYKMGLINENGKVVLDSKYDYIGERNGNFVVKKNEKYGVLNQSLKQIIPIIYQNIESENIVKGYLDIKMNFKPKRNNLYIASKNDKYGIINDQNQILIPFKYERIDKFQDGFIFTKNSKVGFIDKNLKIIIKEEFEDINRYANSPNNTWIVKVQDKWGLINEKLDFIIKPIYNSLEFNQKQNLLTYSLTDGKYGIMDINENILLDEIKCKFIKSENNYFRLYDDYNNLSISQIILKNDLTLKFELGDILKFSEISGNIDKELIAVQKNGKYGFINKDGKLIIPYQYDGAYSSIDTFSAPVLKDGKWGYINSKNEILIDFKFTGNMYPFENGIAEYYFNPNQSKQGYNWNKNGLIDLKGNIIAEPKYERIKFLIEDRAIILENGIHYLFDLKNKVKLFRLDPQEEDQLGR</sequence>
<proteinExistence type="predicted"/>
<organism evidence="2 3">
    <name type="scientific">Flavobacterium covae</name>
    <dbReference type="NCBI Taxonomy" id="2906076"/>
    <lineage>
        <taxon>Bacteria</taxon>
        <taxon>Pseudomonadati</taxon>
        <taxon>Bacteroidota</taxon>
        <taxon>Flavobacteriia</taxon>
        <taxon>Flavobacteriales</taxon>
        <taxon>Flavobacteriaceae</taxon>
        <taxon>Flavobacterium</taxon>
    </lineage>
</organism>
<dbReference type="PANTHER" id="PTHR37841">
    <property type="entry name" value="GLR2918 PROTEIN"/>
    <property type="match status" value="1"/>
</dbReference>
<feature type="signal peptide" evidence="1">
    <location>
        <begin position="1"/>
        <end position="16"/>
    </location>
</feature>
<dbReference type="RefSeq" id="WP_163444425.1">
    <property type="nucleotide sequence ID" value="NZ_JALDSR010000022.1"/>
</dbReference>
<evidence type="ECO:0000313" key="2">
    <source>
        <dbReference type="EMBL" id="MFK7003829.1"/>
    </source>
</evidence>
<feature type="chain" id="PRO_5046167083" evidence="1">
    <location>
        <begin position="17"/>
        <end position="437"/>
    </location>
</feature>
<keyword evidence="1" id="KW-0732">Signal</keyword>
<dbReference type="PANTHER" id="PTHR37841:SF1">
    <property type="entry name" value="DUF3298 DOMAIN-CONTAINING PROTEIN"/>
    <property type="match status" value="1"/>
</dbReference>
<protein>
    <submittedName>
        <fullName evidence="2">WG repeat-containing protein</fullName>
    </submittedName>
</protein>
<evidence type="ECO:0000256" key="1">
    <source>
        <dbReference type="SAM" id="SignalP"/>
    </source>
</evidence>
<dbReference type="Pfam" id="PF14903">
    <property type="entry name" value="WG_beta_rep"/>
    <property type="match status" value="5"/>
</dbReference>
<accession>A0ABW8PJK2</accession>
<dbReference type="EMBL" id="JAZHOJ010000014">
    <property type="protein sequence ID" value="MFK7003829.1"/>
    <property type="molecule type" value="Genomic_DNA"/>
</dbReference>